<dbReference type="Gene3D" id="1.10.340.70">
    <property type="match status" value="1"/>
</dbReference>
<dbReference type="InterPro" id="IPR036397">
    <property type="entry name" value="RNaseH_sf"/>
</dbReference>
<name>A0AAV4J872_9GAST</name>
<gene>
    <name evidence="2" type="ORF">ElyMa_004965100</name>
</gene>
<dbReference type="PANTHER" id="PTHR37984">
    <property type="entry name" value="PROTEIN CBG26694"/>
    <property type="match status" value="1"/>
</dbReference>
<organism evidence="2 3">
    <name type="scientific">Elysia marginata</name>
    <dbReference type="NCBI Taxonomy" id="1093978"/>
    <lineage>
        <taxon>Eukaryota</taxon>
        <taxon>Metazoa</taxon>
        <taxon>Spiralia</taxon>
        <taxon>Lophotrochozoa</taxon>
        <taxon>Mollusca</taxon>
        <taxon>Gastropoda</taxon>
        <taxon>Heterobranchia</taxon>
        <taxon>Euthyneura</taxon>
        <taxon>Panpulmonata</taxon>
        <taxon>Sacoglossa</taxon>
        <taxon>Placobranchoidea</taxon>
        <taxon>Plakobranchidae</taxon>
        <taxon>Elysia</taxon>
    </lineage>
</organism>
<dbReference type="Gene3D" id="3.30.420.10">
    <property type="entry name" value="Ribonuclease H-like superfamily/Ribonuclease H"/>
    <property type="match status" value="1"/>
</dbReference>
<sequence>MSKLSDPWTARQQRHLAFISEFSTDIKHVSGKSNLVADCLSRPILSNVVLGVDYAAMAKDKDILAFPTAITGLQIRPFQILEASHPLLCDVSTGQPRPIVPQSFQRQVFETIHNLAHPGRKSTVKLIAQNFVWHGLKKQVNKWAQECLACQKSKIHTHVQTPVINIPVPSKRFSHIHTDLVGPLPPFKGFSHLLIIINRTTRWPEVIPMNNTSTTKYAKRTQLTLGFTLWSTPGYVFRHRISVHLISLERDNTSAGD</sequence>
<dbReference type="EMBL" id="BMAT01009950">
    <property type="protein sequence ID" value="GFS16791.1"/>
    <property type="molecule type" value="Genomic_DNA"/>
</dbReference>
<dbReference type="SUPFAM" id="SSF53098">
    <property type="entry name" value="Ribonuclease H-like"/>
    <property type="match status" value="1"/>
</dbReference>
<evidence type="ECO:0000313" key="2">
    <source>
        <dbReference type="EMBL" id="GFS16791.1"/>
    </source>
</evidence>
<dbReference type="Proteomes" id="UP000762676">
    <property type="component" value="Unassembled WGS sequence"/>
</dbReference>
<dbReference type="PANTHER" id="PTHR37984:SF5">
    <property type="entry name" value="PROTEIN NYNRIN-LIKE"/>
    <property type="match status" value="1"/>
</dbReference>
<evidence type="ECO:0000259" key="1">
    <source>
        <dbReference type="Pfam" id="PF17921"/>
    </source>
</evidence>
<keyword evidence="3" id="KW-1185">Reference proteome</keyword>
<dbReference type="AlphaFoldDB" id="A0AAV4J872"/>
<proteinExistence type="predicted"/>
<dbReference type="InterPro" id="IPR041588">
    <property type="entry name" value="Integrase_H2C2"/>
</dbReference>
<reference evidence="2 3" key="1">
    <citation type="journal article" date="2021" name="Elife">
        <title>Chloroplast acquisition without the gene transfer in kleptoplastic sea slugs, Plakobranchus ocellatus.</title>
        <authorList>
            <person name="Maeda T."/>
            <person name="Takahashi S."/>
            <person name="Yoshida T."/>
            <person name="Shimamura S."/>
            <person name="Takaki Y."/>
            <person name="Nagai Y."/>
            <person name="Toyoda A."/>
            <person name="Suzuki Y."/>
            <person name="Arimoto A."/>
            <person name="Ishii H."/>
            <person name="Satoh N."/>
            <person name="Nishiyama T."/>
            <person name="Hasebe M."/>
            <person name="Maruyama T."/>
            <person name="Minagawa J."/>
            <person name="Obokata J."/>
            <person name="Shigenobu S."/>
        </authorList>
    </citation>
    <scope>NUCLEOTIDE SEQUENCE [LARGE SCALE GENOMIC DNA]</scope>
</reference>
<protein>
    <submittedName>
        <fullName evidence="2">Pol polyprotein</fullName>
    </submittedName>
</protein>
<dbReference type="Pfam" id="PF17921">
    <property type="entry name" value="Integrase_H2C2"/>
    <property type="match status" value="1"/>
</dbReference>
<evidence type="ECO:0000313" key="3">
    <source>
        <dbReference type="Proteomes" id="UP000762676"/>
    </source>
</evidence>
<comment type="caution">
    <text evidence="2">The sequence shown here is derived from an EMBL/GenBank/DDBJ whole genome shotgun (WGS) entry which is preliminary data.</text>
</comment>
<feature type="domain" description="Integrase zinc-binding" evidence="1">
    <location>
        <begin position="100"/>
        <end position="155"/>
    </location>
</feature>
<accession>A0AAV4J872</accession>
<dbReference type="InterPro" id="IPR012337">
    <property type="entry name" value="RNaseH-like_sf"/>
</dbReference>
<dbReference type="GO" id="GO:0003676">
    <property type="term" value="F:nucleic acid binding"/>
    <property type="evidence" value="ECO:0007669"/>
    <property type="project" value="InterPro"/>
</dbReference>
<dbReference type="InterPro" id="IPR050951">
    <property type="entry name" value="Retrovirus_Pol_polyprotein"/>
</dbReference>